<evidence type="ECO:0000256" key="1">
    <source>
        <dbReference type="SAM" id="MobiDB-lite"/>
    </source>
</evidence>
<protein>
    <submittedName>
        <fullName evidence="2">Uncharacterized protein</fullName>
    </submittedName>
</protein>
<reference evidence="2" key="1">
    <citation type="submission" date="2021-02" db="EMBL/GenBank/DDBJ databases">
        <authorList>
            <person name="Dougan E. K."/>
            <person name="Rhodes N."/>
            <person name="Thang M."/>
            <person name="Chan C."/>
        </authorList>
    </citation>
    <scope>NUCLEOTIDE SEQUENCE</scope>
</reference>
<name>A0A813DA72_POLGL</name>
<dbReference type="AlphaFoldDB" id="A0A813DA72"/>
<organism evidence="2 3">
    <name type="scientific">Polarella glacialis</name>
    <name type="common">Dinoflagellate</name>
    <dbReference type="NCBI Taxonomy" id="89957"/>
    <lineage>
        <taxon>Eukaryota</taxon>
        <taxon>Sar</taxon>
        <taxon>Alveolata</taxon>
        <taxon>Dinophyceae</taxon>
        <taxon>Suessiales</taxon>
        <taxon>Suessiaceae</taxon>
        <taxon>Polarella</taxon>
    </lineage>
</organism>
<proteinExistence type="predicted"/>
<keyword evidence="3" id="KW-1185">Reference proteome</keyword>
<dbReference type="EMBL" id="CAJNNV010001335">
    <property type="protein sequence ID" value="CAE8584806.1"/>
    <property type="molecule type" value="Genomic_DNA"/>
</dbReference>
<sequence length="383" mass="42110">MYNSTVPTEAAKAGVPSSQIARKSANYCQAYMPCCMKEAKSELEVCSNTASGPPMDLPQSNAVQEDILEKFRKGELLVHMRHWKPWDSKDFISPEQAALLELQEHSLPTTTSQQIKTGLPAAGCTRPSAPPTSTQSSRVLSSGTPRATSWTCSSVRFTRPVLWTLKEQLIKDGGARKADGILQLAKFASQRKSYGAAEFKEGHVPYCYLIDDIDPAFPSERQELHAIAEISSAVVEVLQGGPEQRREQAKAGLVTQWKAWMQDRFYFPVYRQGSYTEMLVNCSVDALLGAVFTSRGNPEGFDAVDMEGTVREFLTPFLKQVARDVPQLRNRPLVLARYLPGGGVDETSGEGCLNKFCGDTCAAPDELKPADLQILEVINGPSR</sequence>
<dbReference type="Proteomes" id="UP000654075">
    <property type="component" value="Unassembled WGS sequence"/>
</dbReference>
<evidence type="ECO:0000313" key="2">
    <source>
        <dbReference type="EMBL" id="CAE8584806.1"/>
    </source>
</evidence>
<evidence type="ECO:0000313" key="3">
    <source>
        <dbReference type="Proteomes" id="UP000654075"/>
    </source>
</evidence>
<gene>
    <name evidence="2" type="ORF">PGLA1383_LOCUS3731</name>
</gene>
<feature type="compositionally biased region" description="Polar residues" evidence="1">
    <location>
        <begin position="131"/>
        <end position="146"/>
    </location>
</feature>
<accession>A0A813DA72</accession>
<comment type="caution">
    <text evidence="2">The sequence shown here is derived from an EMBL/GenBank/DDBJ whole genome shotgun (WGS) entry which is preliminary data.</text>
</comment>
<feature type="region of interest" description="Disordered" evidence="1">
    <location>
        <begin position="119"/>
        <end position="146"/>
    </location>
</feature>